<keyword evidence="1" id="KW-0472">Membrane</keyword>
<keyword evidence="1" id="KW-0812">Transmembrane</keyword>
<evidence type="ECO:0000313" key="2">
    <source>
        <dbReference type="EMBL" id="HGW29830.1"/>
    </source>
</evidence>
<comment type="caution">
    <text evidence="2">The sequence shown here is derived from an EMBL/GenBank/DDBJ whole genome shotgun (WGS) entry which is preliminary data.</text>
</comment>
<feature type="transmembrane region" description="Helical" evidence="1">
    <location>
        <begin position="56"/>
        <end position="82"/>
    </location>
</feature>
<sequence>MFIYQVLFIVSIYLGIFLLLNKLLKHFERKDILVYIVTPTALFSLGFIMRLSNIPWIIDIGFFLTEGAFLLIYSIFTVAFLLGQIKYWKK</sequence>
<name>A0A7C4TJM8_UNCKA</name>
<evidence type="ECO:0000256" key="1">
    <source>
        <dbReference type="SAM" id="Phobius"/>
    </source>
</evidence>
<dbReference type="EMBL" id="DSRT01000153">
    <property type="protein sequence ID" value="HGW29830.1"/>
    <property type="molecule type" value="Genomic_DNA"/>
</dbReference>
<organism evidence="2">
    <name type="scientific">candidate division WWE3 bacterium</name>
    <dbReference type="NCBI Taxonomy" id="2053526"/>
    <lineage>
        <taxon>Bacteria</taxon>
        <taxon>Katanobacteria</taxon>
    </lineage>
</organism>
<reference evidence="2" key="1">
    <citation type="journal article" date="2020" name="mSystems">
        <title>Genome- and Community-Level Interaction Insights into Carbon Utilization and Element Cycling Functions of Hydrothermarchaeota in Hydrothermal Sediment.</title>
        <authorList>
            <person name="Zhou Z."/>
            <person name="Liu Y."/>
            <person name="Xu W."/>
            <person name="Pan J."/>
            <person name="Luo Z.H."/>
            <person name="Li M."/>
        </authorList>
    </citation>
    <scope>NUCLEOTIDE SEQUENCE [LARGE SCALE GENOMIC DNA]</scope>
    <source>
        <strain evidence="2">SpSt-417</strain>
    </source>
</reference>
<protein>
    <submittedName>
        <fullName evidence="2">Uncharacterized protein</fullName>
    </submittedName>
</protein>
<gene>
    <name evidence="2" type="ORF">ENR63_02835</name>
</gene>
<dbReference type="AlphaFoldDB" id="A0A7C4TJM8"/>
<accession>A0A7C4TJM8</accession>
<feature type="transmembrane region" description="Helical" evidence="1">
    <location>
        <begin position="6"/>
        <end position="25"/>
    </location>
</feature>
<keyword evidence="1" id="KW-1133">Transmembrane helix</keyword>
<feature type="transmembrane region" description="Helical" evidence="1">
    <location>
        <begin position="32"/>
        <end position="50"/>
    </location>
</feature>
<proteinExistence type="predicted"/>